<proteinExistence type="predicted"/>
<gene>
    <name evidence="1" type="ORF">Tco_0877102</name>
</gene>
<evidence type="ECO:0000313" key="2">
    <source>
        <dbReference type="Proteomes" id="UP001151760"/>
    </source>
</evidence>
<dbReference type="EMBL" id="BQNB010013633">
    <property type="protein sequence ID" value="GJT18396.1"/>
    <property type="molecule type" value="Genomic_DNA"/>
</dbReference>
<organism evidence="1 2">
    <name type="scientific">Tanacetum coccineum</name>
    <dbReference type="NCBI Taxonomy" id="301880"/>
    <lineage>
        <taxon>Eukaryota</taxon>
        <taxon>Viridiplantae</taxon>
        <taxon>Streptophyta</taxon>
        <taxon>Embryophyta</taxon>
        <taxon>Tracheophyta</taxon>
        <taxon>Spermatophyta</taxon>
        <taxon>Magnoliopsida</taxon>
        <taxon>eudicotyledons</taxon>
        <taxon>Gunneridae</taxon>
        <taxon>Pentapetalae</taxon>
        <taxon>asterids</taxon>
        <taxon>campanulids</taxon>
        <taxon>Asterales</taxon>
        <taxon>Asteraceae</taxon>
        <taxon>Asteroideae</taxon>
        <taxon>Anthemideae</taxon>
        <taxon>Anthemidinae</taxon>
        <taxon>Tanacetum</taxon>
    </lineage>
</organism>
<reference evidence="1" key="2">
    <citation type="submission" date="2022-01" db="EMBL/GenBank/DDBJ databases">
        <authorList>
            <person name="Yamashiro T."/>
            <person name="Shiraishi A."/>
            <person name="Satake H."/>
            <person name="Nakayama K."/>
        </authorList>
    </citation>
    <scope>NUCLEOTIDE SEQUENCE</scope>
</reference>
<protein>
    <submittedName>
        <fullName evidence="1">Uncharacterized protein</fullName>
    </submittedName>
</protein>
<evidence type="ECO:0000313" key="1">
    <source>
        <dbReference type="EMBL" id="GJT18396.1"/>
    </source>
</evidence>
<dbReference type="Proteomes" id="UP001151760">
    <property type="component" value="Unassembled WGS sequence"/>
</dbReference>
<keyword evidence="2" id="KW-1185">Reference proteome</keyword>
<accession>A0ABQ5BU60</accession>
<comment type="caution">
    <text evidence="1">The sequence shown here is derived from an EMBL/GenBank/DDBJ whole genome shotgun (WGS) entry which is preliminary data.</text>
</comment>
<reference evidence="1" key="1">
    <citation type="journal article" date="2022" name="Int. J. Mol. Sci.">
        <title>Draft Genome of Tanacetum Coccineum: Genomic Comparison of Closely Related Tanacetum-Family Plants.</title>
        <authorList>
            <person name="Yamashiro T."/>
            <person name="Shiraishi A."/>
            <person name="Nakayama K."/>
            <person name="Satake H."/>
        </authorList>
    </citation>
    <scope>NUCLEOTIDE SEQUENCE</scope>
</reference>
<name>A0ABQ5BU60_9ASTR</name>
<sequence length="146" mass="15282">MERFYAPLCFRILNIENELQTKSYIQRDMLLLAIGVPTKERRGGKVEVGFGNFGGGGEEVRNYGGNGGRGCSIFRRGGGSLAICSMESKDGLGGEECLDGWVGVGGGEVKGSGVDFGVTKSLLGEIHGENAGESGGEEFRVDGAAI</sequence>